<feature type="non-terminal residue" evidence="3">
    <location>
        <position position="1"/>
    </location>
</feature>
<keyword evidence="4" id="KW-1185">Reference proteome</keyword>
<dbReference type="Pfam" id="PF00248">
    <property type="entry name" value="Aldo_ket_red"/>
    <property type="match status" value="1"/>
</dbReference>
<gene>
    <name evidence="3" type="ORF">ACFQ07_11380</name>
</gene>
<proteinExistence type="predicted"/>
<evidence type="ECO:0000313" key="3">
    <source>
        <dbReference type="EMBL" id="MFD0852832.1"/>
    </source>
</evidence>
<dbReference type="EMBL" id="JBHTIR010001671">
    <property type="protein sequence ID" value="MFD0852832.1"/>
    <property type="molecule type" value="Genomic_DNA"/>
</dbReference>
<dbReference type="InterPro" id="IPR050523">
    <property type="entry name" value="AKR_Detox_Biosynth"/>
</dbReference>
<reference evidence="4" key="1">
    <citation type="journal article" date="2019" name="Int. J. Syst. Evol. Microbiol.">
        <title>The Global Catalogue of Microorganisms (GCM) 10K type strain sequencing project: providing services to taxonomists for standard genome sequencing and annotation.</title>
        <authorList>
            <consortium name="The Broad Institute Genomics Platform"/>
            <consortium name="The Broad Institute Genome Sequencing Center for Infectious Disease"/>
            <person name="Wu L."/>
            <person name="Ma J."/>
        </authorList>
    </citation>
    <scope>NUCLEOTIDE SEQUENCE [LARGE SCALE GENOMIC DNA]</scope>
    <source>
        <strain evidence="4">JCM 31696</strain>
    </source>
</reference>
<evidence type="ECO:0000259" key="2">
    <source>
        <dbReference type="Pfam" id="PF00248"/>
    </source>
</evidence>
<evidence type="ECO:0000256" key="1">
    <source>
        <dbReference type="ARBA" id="ARBA00023002"/>
    </source>
</evidence>
<dbReference type="InterPro" id="IPR023210">
    <property type="entry name" value="NADP_OxRdtase_dom"/>
</dbReference>
<evidence type="ECO:0000313" key="4">
    <source>
        <dbReference type="Proteomes" id="UP001597083"/>
    </source>
</evidence>
<feature type="domain" description="NADP-dependent oxidoreductase" evidence="2">
    <location>
        <begin position="20"/>
        <end position="97"/>
    </location>
</feature>
<organism evidence="3 4">
    <name type="scientific">Actinomadura adrarensis</name>
    <dbReference type="NCBI Taxonomy" id="1819600"/>
    <lineage>
        <taxon>Bacteria</taxon>
        <taxon>Bacillati</taxon>
        <taxon>Actinomycetota</taxon>
        <taxon>Actinomycetes</taxon>
        <taxon>Streptosporangiales</taxon>
        <taxon>Thermomonosporaceae</taxon>
        <taxon>Actinomadura</taxon>
    </lineage>
</organism>
<dbReference type="Proteomes" id="UP001597083">
    <property type="component" value="Unassembled WGS sequence"/>
</dbReference>
<protein>
    <submittedName>
        <fullName evidence="3">Aldo/keto reductase</fullName>
    </submittedName>
</protein>
<dbReference type="Gene3D" id="3.20.20.100">
    <property type="entry name" value="NADP-dependent oxidoreductase domain"/>
    <property type="match status" value="1"/>
</dbReference>
<comment type="caution">
    <text evidence="3">The sequence shown here is derived from an EMBL/GenBank/DDBJ whole genome shotgun (WGS) entry which is preliminary data.</text>
</comment>
<sequence length="108" mass="11715">LLAGNRDRGGERRTVRANTDAFAEKMYQENDFAVVDAVRAVAKERDVPLAQVALAWLLGRPGMTAPIIGASRLGHVDDAVAAVELKLDEAETERLEAPYQPHSVLGHV</sequence>
<dbReference type="PANTHER" id="PTHR43364">
    <property type="entry name" value="NADH-SPECIFIC METHYLGLYOXAL REDUCTASE-RELATED"/>
    <property type="match status" value="1"/>
</dbReference>
<name>A0ABW3CGG1_9ACTN</name>
<keyword evidence="1" id="KW-0560">Oxidoreductase</keyword>
<accession>A0ABW3CGG1</accession>
<dbReference type="InterPro" id="IPR036812">
    <property type="entry name" value="NAD(P)_OxRdtase_dom_sf"/>
</dbReference>
<dbReference type="SUPFAM" id="SSF51430">
    <property type="entry name" value="NAD(P)-linked oxidoreductase"/>
    <property type="match status" value="1"/>
</dbReference>
<dbReference type="PANTHER" id="PTHR43364:SF4">
    <property type="entry name" value="NAD(P)-LINKED OXIDOREDUCTASE SUPERFAMILY PROTEIN"/>
    <property type="match status" value="1"/>
</dbReference>